<dbReference type="Proteomes" id="UP000515908">
    <property type="component" value="Chromosome 06"/>
</dbReference>
<evidence type="ECO:0000313" key="1">
    <source>
        <dbReference type="EMBL" id="CAD2216292.1"/>
    </source>
</evidence>
<dbReference type="InterPro" id="IPR059194">
    <property type="entry name" value="mL96-like"/>
</dbReference>
<proteinExistence type="predicted"/>
<evidence type="ECO:0000313" key="2">
    <source>
        <dbReference type="Proteomes" id="UP000515908"/>
    </source>
</evidence>
<sequence>MNEIYARRLAQTNMFHQLMRSHGTLWAATQVTKEPLDYQFVKEEFMRTNGKRTMPLLIGASADENMSESHFSHLTDNYAWTESSRAYAVQRQTPLTQHVASMGRMAETLVQSKTSSTSQTLFNEHIARIEGITLHEEEPTFDNDN</sequence>
<protein>
    <submittedName>
        <fullName evidence="1">Uncharacterized protein</fullName>
    </submittedName>
</protein>
<dbReference type="AlphaFoldDB" id="S9W055"/>
<organism evidence="1 2">
    <name type="scientific">Angomonas deanei</name>
    <dbReference type="NCBI Taxonomy" id="59799"/>
    <lineage>
        <taxon>Eukaryota</taxon>
        <taxon>Discoba</taxon>
        <taxon>Euglenozoa</taxon>
        <taxon>Kinetoplastea</taxon>
        <taxon>Metakinetoplastina</taxon>
        <taxon>Trypanosomatida</taxon>
        <taxon>Trypanosomatidae</taxon>
        <taxon>Strigomonadinae</taxon>
        <taxon>Angomonas</taxon>
    </lineage>
</organism>
<dbReference type="OrthoDB" id="269505at2759"/>
<accession>S9W055</accession>
<keyword evidence="2" id="KW-1185">Reference proteome</keyword>
<reference evidence="1 2" key="1">
    <citation type="submission" date="2020-08" db="EMBL/GenBank/DDBJ databases">
        <authorList>
            <person name="Newling K."/>
            <person name="Davey J."/>
            <person name="Forrester S."/>
        </authorList>
    </citation>
    <scope>NUCLEOTIDE SEQUENCE [LARGE SCALE GENOMIC DNA]</scope>
    <source>
        <strain evidence="2">Crithidia deanei Carvalho (ATCC PRA-265)</strain>
    </source>
</reference>
<dbReference type="VEuPathDB" id="TriTrypDB:ADEAN_000375300"/>
<name>S9W055_9TRYP</name>
<dbReference type="EMBL" id="LR877150">
    <property type="protein sequence ID" value="CAD2216292.1"/>
    <property type="molecule type" value="Genomic_DNA"/>
</dbReference>
<dbReference type="CDD" id="cd23711">
    <property type="entry name" value="mL96"/>
    <property type="match status" value="1"/>
</dbReference>
<gene>
    <name evidence="1" type="ORF">ADEAN_000375300</name>
</gene>